<dbReference type="RefSeq" id="WP_116883625.1">
    <property type="nucleotide sequence ID" value="NZ_CABMMC010000064.1"/>
</dbReference>
<keyword evidence="3" id="KW-1185">Reference proteome</keyword>
<name>A0A2U1B226_9BACT</name>
<dbReference type="GeneID" id="78294930"/>
<proteinExistence type="predicted"/>
<dbReference type="AlphaFoldDB" id="A0A2U1B226"/>
<reference evidence="1 4" key="2">
    <citation type="submission" date="2020-04" db="EMBL/GenBank/DDBJ databases">
        <authorList>
            <person name="Hitch T.C.A."/>
            <person name="Wylensek D."/>
            <person name="Clavel T."/>
        </authorList>
    </citation>
    <scope>NUCLEOTIDE SEQUENCE [LARGE SCALE GENOMIC DNA]</scope>
    <source>
        <strain evidence="1 4">COR2-253-APC-1A</strain>
    </source>
</reference>
<comment type="caution">
    <text evidence="2">The sequence shown here is derived from an EMBL/GenBank/DDBJ whole genome shotgun (WGS) entry which is preliminary data.</text>
</comment>
<dbReference type="EMBL" id="QEKH01000010">
    <property type="protein sequence ID" value="PVY42708.1"/>
    <property type="molecule type" value="Genomic_DNA"/>
</dbReference>
<evidence type="ECO:0000313" key="3">
    <source>
        <dbReference type="Proteomes" id="UP000245959"/>
    </source>
</evidence>
<evidence type="ECO:0000313" key="4">
    <source>
        <dbReference type="Proteomes" id="UP000576225"/>
    </source>
</evidence>
<reference evidence="2 3" key="1">
    <citation type="submission" date="2018-04" db="EMBL/GenBank/DDBJ databases">
        <title>Genomic Encyclopedia of Type Strains, Phase IV (KMG-IV): sequencing the most valuable type-strain genomes for metagenomic binning, comparative biology and taxonomic classification.</title>
        <authorList>
            <person name="Goeker M."/>
        </authorList>
    </citation>
    <scope>NUCLEOTIDE SEQUENCE [LARGE SCALE GENOMIC DNA]</scope>
    <source>
        <strain evidence="2 3">DSM 14823</strain>
    </source>
</reference>
<dbReference type="EMBL" id="JABAEW010000015">
    <property type="protein sequence ID" value="NMD86828.1"/>
    <property type="molecule type" value="Genomic_DNA"/>
</dbReference>
<gene>
    <name evidence="2" type="ORF">C8D82_11015</name>
    <name evidence="1" type="ORF">HF882_09550</name>
</gene>
<evidence type="ECO:0000313" key="2">
    <source>
        <dbReference type="EMBL" id="PVY42708.1"/>
    </source>
</evidence>
<dbReference type="Proteomes" id="UP000576225">
    <property type="component" value="Unassembled WGS sequence"/>
</dbReference>
<evidence type="ECO:0000313" key="1">
    <source>
        <dbReference type="EMBL" id="NMD86828.1"/>
    </source>
</evidence>
<sequence length="150" mass="16815">MENLKFYNWSEVRLPAAGADSLAVKLTGTVADEVKVIDTVEADNFVFRTDDWLPGLYVYQQKTAGAVTGAGRFRLEQDLEHAAEDFDPRSTAEITLEAIDAMLANRATVQQRWVAVGGKAIGYSPISELKQWREYYREQLAAEQAQANRE</sequence>
<protein>
    <submittedName>
        <fullName evidence="2">Uncharacterized protein</fullName>
    </submittedName>
</protein>
<organism evidence="2 3">
    <name type="scientific">Victivallis vadensis</name>
    <dbReference type="NCBI Taxonomy" id="172901"/>
    <lineage>
        <taxon>Bacteria</taxon>
        <taxon>Pseudomonadati</taxon>
        <taxon>Lentisphaerota</taxon>
        <taxon>Lentisphaeria</taxon>
        <taxon>Victivallales</taxon>
        <taxon>Victivallaceae</taxon>
        <taxon>Victivallis</taxon>
    </lineage>
</organism>
<dbReference type="Proteomes" id="UP000245959">
    <property type="component" value="Unassembled WGS sequence"/>
</dbReference>
<accession>A0A2U1B226</accession>
<dbReference type="OrthoDB" id="7775497at2"/>